<protein>
    <submittedName>
        <fullName evidence="2">Uncharacterized protein</fullName>
    </submittedName>
</protein>
<reference evidence="2" key="1">
    <citation type="submission" date="2021-10" db="EMBL/GenBank/DDBJ databases">
        <title>Collection of gut derived symbiotic bacterial strains cultured from healthy donors.</title>
        <authorList>
            <person name="Lin H."/>
            <person name="Littmann E."/>
            <person name="Kohout C."/>
            <person name="Pamer E.G."/>
        </authorList>
    </citation>
    <scope>NUCLEOTIDE SEQUENCE</scope>
    <source>
        <strain evidence="2">DFI.4.48</strain>
    </source>
</reference>
<keyword evidence="1" id="KW-1133">Transmembrane helix</keyword>
<dbReference type="Proteomes" id="UP001198439">
    <property type="component" value="Unassembled WGS sequence"/>
</dbReference>
<keyword evidence="1" id="KW-0472">Membrane</keyword>
<keyword evidence="1" id="KW-0812">Transmembrane</keyword>
<name>A0AAW4VW03_9FIRM</name>
<gene>
    <name evidence="2" type="ORF">LJD69_07435</name>
</gene>
<evidence type="ECO:0000313" key="3">
    <source>
        <dbReference type="Proteomes" id="UP001198439"/>
    </source>
</evidence>
<comment type="caution">
    <text evidence="2">The sequence shown here is derived from an EMBL/GenBank/DDBJ whole genome shotgun (WGS) entry which is preliminary data.</text>
</comment>
<dbReference type="EMBL" id="JAJDKZ010000017">
    <property type="protein sequence ID" value="MCB8610425.1"/>
    <property type="molecule type" value="Genomic_DNA"/>
</dbReference>
<proteinExistence type="predicted"/>
<accession>A0AAW4VW03</accession>
<dbReference type="AlphaFoldDB" id="A0AAW4VW03"/>
<organism evidence="2 3">
    <name type="scientific">Faecalibacillus faecis</name>
    <dbReference type="NCBI Taxonomy" id="1982628"/>
    <lineage>
        <taxon>Bacteria</taxon>
        <taxon>Bacillati</taxon>
        <taxon>Bacillota</taxon>
        <taxon>Erysipelotrichia</taxon>
        <taxon>Erysipelotrichales</taxon>
        <taxon>Coprobacillaceae</taxon>
        <taxon>Faecalibacillus</taxon>
    </lineage>
</organism>
<evidence type="ECO:0000256" key="1">
    <source>
        <dbReference type="SAM" id="Phobius"/>
    </source>
</evidence>
<dbReference type="RefSeq" id="WP_227279632.1">
    <property type="nucleotide sequence ID" value="NZ_JAJDKR010000016.1"/>
</dbReference>
<evidence type="ECO:0000313" key="2">
    <source>
        <dbReference type="EMBL" id="MCB8610425.1"/>
    </source>
</evidence>
<feature type="transmembrane region" description="Helical" evidence="1">
    <location>
        <begin position="6"/>
        <end position="25"/>
    </location>
</feature>
<sequence>MCFEDAIDLLSITVPFITAVLLAWINNRTSKKQIRTDALHKRFDEFYFPFYKKYISLNLYSKGCELSHMDLQIIGDFTFLCIDNMYLMDSNSQKYVPLLYTAYLNLIEVKSDISIVLDFEHPLLKDYDNIFNPLAKSVFEEYKDICNKLQLPKPAF</sequence>